<feature type="transmembrane region" description="Helical" evidence="9">
    <location>
        <begin position="369"/>
        <end position="398"/>
    </location>
</feature>
<keyword evidence="6 9" id="KW-0812">Transmembrane</keyword>
<feature type="domain" description="ABC transmembrane type-1" evidence="10">
    <location>
        <begin position="69"/>
        <end position="285"/>
    </location>
</feature>
<dbReference type="Gene3D" id="1.10.3720.10">
    <property type="entry name" value="MetI-like"/>
    <property type="match status" value="2"/>
</dbReference>
<dbReference type="InterPro" id="IPR000515">
    <property type="entry name" value="MetI-like"/>
</dbReference>
<accession>A0A4P6MRC5</accession>
<dbReference type="EMBL" id="CP034841">
    <property type="protein sequence ID" value="QBF34371.1"/>
    <property type="molecule type" value="Genomic_DNA"/>
</dbReference>
<feature type="transmembrane region" description="Helical" evidence="9">
    <location>
        <begin position="501"/>
        <end position="520"/>
    </location>
</feature>
<reference evidence="11 12" key="1">
    <citation type="submission" date="2019-01" db="EMBL/GenBank/DDBJ databases">
        <title>Complete sequence and annotation of the Mycoplasma phocirhinis strain 852T genome.</title>
        <authorList>
            <person name="Frasca S.Jr."/>
            <person name="Kutish G.F."/>
            <person name="Castellanos Gell J."/>
            <person name="Michaels D.L."/>
            <person name="Brown D.R."/>
        </authorList>
    </citation>
    <scope>NUCLEOTIDE SEQUENCE [LARGE SCALE GENOMIC DNA]</scope>
    <source>
        <strain evidence="11 12">852</strain>
    </source>
</reference>
<evidence type="ECO:0000256" key="2">
    <source>
        <dbReference type="ARBA" id="ARBA00007069"/>
    </source>
</evidence>
<comment type="similarity">
    <text evidence="2">Belongs to the binding-protein-dependent transport system permease family. CysTW subfamily.</text>
</comment>
<feature type="transmembrane region" description="Helical" evidence="9">
    <location>
        <begin position="20"/>
        <end position="38"/>
    </location>
</feature>
<keyword evidence="7 9" id="KW-1133">Transmembrane helix</keyword>
<dbReference type="OrthoDB" id="9785113at2"/>
<evidence type="ECO:0000313" key="12">
    <source>
        <dbReference type="Proteomes" id="UP000289326"/>
    </source>
</evidence>
<dbReference type="Proteomes" id="UP000289326">
    <property type="component" value="Chromosome"/>
</dbReference>
<sequence length="621" mass="71288">MRNWTKSKNKAKITNNLTIIATFLFLLFVFLFICIASWKTIKLISKNGFGYFVFNDNFTNLNVSILNSIAYTFVLAFLTLVVSIPFALKVAIFINFRTQNKLQKSLKFIFKIMGALPSVVFALFALKFLSNGTKLIFNIVQGQNFFSALQMFYIFNCAVLINLLNNVLNEFQLLHKRLAKDKGLSDSIIIYKIILIEKKKQIFKTFFMAFMKVVGEASAASFILLSNSLENVWNKGVFGFLTSSSKPAATLITTNFLNSSNQVRDYLFALSLTLIVFISIINFIIYRFSSLNFKQISQKQLILKYSSKLSNTKNKKYWSIYNHYKIISEFFAFILISLIFALMFLFIMFKGLKAIFSVQNTLKFENNSVIWTSGITLYAALWCTLLSVPISFLISLYFQNSNPKSWFKKILNIFLLISDGFPSLIHGLFAYTIFIQFFHLSLDHQHNTSLLAGVFAVVVLLIPTIVREFNNSFKQIDKNVISILKTKHTTKTFHTFKIKSILLIPTFIKVVLINFALFIAEASPFLLTSDHHNSSVFSLLYPQQTLTTRIVAQLNLDSSNSVNVMYESAFVIIILIVSLITLQTNLIPKLNLKSQKKLNSYFRKMNIDFEFDDKKSKVIWL</sequence>
<dbReference type="InterPro" id="IPR051124">
    <property type="entry name" value="Phosphate_Transport_Permease"/>
</dbReference>
<evidence type="ECO:0000256" key="4">
    <source>
        <dbReference type="ARBA" id="ARBA00022475"/>
    </source>
</evidence>
<name>A0A4P6MRC5_9BACT</name>
<dbReference type="InterPro" id="IPR035906">
    <property type="entry name" value="MetI-like_sf"/>
</dbReference>
<evidence type="ECO:0000256" key="5">
    <source>
        <dbReference type="ARBA" id="ARBA00022592"/>
    </source>
</evidence>
<evidence type="ECO:0000256" key="7">
    <source>
        <dbReference type="ARBA" id="ARBA00022989"/>
    </source>
</evidence>
<proteinExistence type="inferred from homology"/>
<evidence type="ECO:0000313" key="11">
    <source>
        <dbReference type="EMBL" id="QBF34371.1"/>
    </source>
</evidence>
<dbReference type="Pfam" id="PF00528">
    <property type="entry name" value="BPD_transp_1"/>
    <property type="match status" value="1"/>
</dbReference>
<feature type="transmembrane region" description="Helical" evidence="9">
    <location>
        <begin position="206"/>
        <end position="225"/>
    </location>
</feature>
<comment type="subcellular location">
    <subcellularLocation>
        <location evidence="1 9">Cell membrane</location>
        <topology evidence="1 9">Multi-pass membrane protein</topology>
    </subcellularLocation>
</comment>
<dbReference type="SUPFAM" id="SSF161098">
    <property type="entry name" value="MetI-like"/>
    <property type="match status" value="2"/>
</dbReference>
<keyword evidence="8 9" id="KW-0472">Membrane</keyword>
<feature type="transmembrane region" description="Helical" evidence="9">
    <location>
        <begin position="410"/>
        <end position="438"/>
    </location>
</feature>
<feature type="transmembrane region" description="Helical" evidence="9">
    <location>
        <begin position="149"/>
        <end position="168"/>
    </location>
</feature>
<dbReference type="PANTHER" id="PTHR30425">
    <property type="entry name" value="PHOSPHATE TRANSPORT SYSTEM PERMEASE PROTEIN PST"/>
    <property type="match status" value="1"/>
</dbReference>
<protein>
    <submittedName>
        <fullName evidence="11">ABC transporter permease subunit</fullName>
    </submittedName>
</protein>
<feature type="transmembrane region" description="Helical" evidence="9">
    <location>
        <begin position="330"/>
        <end position="349"/>
    </location>
</feature>
<feature type="transmembrane region" description="Helical" evidence="9">
    <location>
        <begin position="69"/>
        <end position="96"/>
    </location>
</feature>
<dbReference type="PROSITE" id="PS50928">
    <property type="entry name" value="ABC_TM1"/>
    <property type="match status" value="2"/>
</dbReference>
<dbReference type="AlphaFoldDB" id="A0A4P6MRC5"/>
<feature type="transmembrane region" description="Helical" evidence="9">
    <location>
        <begin position="564"/>
        <end position="587"/>
    </location>
</feature>
<keyword evidence="5" id="KW-0592">Phosphate transport</keyword>
<dbReference type="GO" id="GO:0006817">
    <property type="term" value="P:phosphate ion transport"/>
    <property type="evidence" value="ECO:0007669"/>
    <property type="project" value="UniProtKB-KW"/>
</dbReference>
<evidence type="ECO:0000256" key="3">
    <source>
        <dbReference type="ARBA" id="ARBA00022448"/>
    </source>
</evidence>
<feature type="transmembrane region" description="Helical" evidence="9">
    <location>
        <begin position="266"/>
        <end position="286"/>
    </location>
</feature>
<feature type="transmembrane region" description="Helical" evidence="9">
    <location>
        <begin position="450"/>
        <end position="466"/>
    </location>
</feature>
<feature type="domain" description="ABC transmembrane type-1" evidence="10">
    <location>
        <begin position="373"/>
        <end position="583"/>
    </location>
</feature>
<keyword evidence="12" id="KW-1185">Reference proteome</keyword>
<dbReference type="GO" id="GO:0055085">
    <property type="term" value="P:transmembrane transport"/>
    <property type="evidence" value="ECO:0007669"/>
    <property type="project" value="InterPro"/>
</dbReference>
<evidence type="ECO:0000256" key="8">
    <source>
        <dbReference type="ARBA" id="ARBA00023136"/>
    </source>
</evidence>
<feature type="transmembrane region" description="Helical" evidence="9">
    <location>
        <begin position="108"/>
        <end position="129"/>
    </location>
</feature>
<evidence type="ECO:0000256" key="1">
    <source>
        <dbReference type="ARBA" id="ARBA00004651"/>
    </source>
</evidence>
<dbReference type="PANTHER" id="PTHR30425:SF1">
    <property type="entry name" value="PHOSPHATE TRANSPORT SYSTEM PERMEASE PROTEIN PSTC"/>
    <property type="match status" value="1"/>
</dbReference>
<keyword evidence="3 9" id="KW-0813">Transport</keyword>
<dbReference type="KEGG" id="mphi:EG856_00260"/>
<organism evidence="11 12">
    <name type="scientific">Mycoplasmopsis phocirhinis</name>
    <dbReference type="NCBI Taxonomy" id="142650"/>
    <lineage>
        <taxon>Bacteria</taxon>
        <taxon>Bacillati</taxon>
        <taxon>Mycoplasmatota</taxon>
        <taxon>Mycoplasmoidales</taxon>
        <taxon>Metamycoplasmataceae</taxon>
        <taxon>Mycoplasmopsis</taxon>
    </lineage>
</organism>
<keyword evidence="4" id="KW-1003">Cell membrane</keyword>
<evidence type="ECO:0000259" key="10">
    <source>
        <dbReference type="PROSITE" id="PS50928"/>
    </source>
</evidence>
<evidence type="ECO:0000256" key="6">
    <source>
        <dbReference type="ARBA" id="ARBA00022692"/>
    </source>
</evidence>
<dbReference type="RefSeq" id="WP_130429149.1">
    <property type="nucleotide sequence ID" value="NZ_CP034841.1"/>
</dbReference>
<gene>
    <name evidence="11" type="ORF">EG856_00260</name>
</gene>
<evidence type="ECO:0000256" key="9">
    <source>
        <dbReference type="RuleBase" id="RU363032"/>
    </source>
</evidence>
<dbReference type="GO" id="GO:0005886">
    <property type="term" value="C:plasma membrane"/>
    <property type="evidence" value="ECO:0007669"/>
    <property type="project" value="UniProtKB-SubCell"/>
</dbReference>